<keyword evidence="14" id="KW-0439">Lignin degradation</keyword>
<keyword evidence="9" id="KW-0479">Metal-binding</keyword>
<comment type="subcellular location">
    <subcellularLocation>
        <location evidence="4">Secreted</location>
        <location evidence="4">Extracellular space</location>
        <location evidence="4">Apoplast</location>
    </subcellularLocation>
</comment>
<comment type="caution">
    <text evidence="18">The sequence shown here is derived from an EMBL/GenBank/DDBJ whole genome shotgun (WGS) entry which is preliminary data.</text>
</comment>
<comment type="catalytic activity">
    <reaction evidence="1">
        <text>4 hydroquinone + O2 = 4 benzosemiquinone + 2 H2O</text>
        <dbReference type="Rhea" id="RHEA:11276"/>
        <dbReference type="ChEBI" id="CHEBI:15377"/>
        <dbReference type="ChEBI" id="CHEBI:15379"/>
        <dbReference type="ChEBI" id="CHEBI:17594"/>
        <dbReference type="ChEBI" id="CHEBI:17977"/>
        <dbReference type="EC" id="1.10.3.2"/>
    </reaction>
</comment>
<protein>
    <recommendedName>
        <fullName evidence="6">laccase</fullName>
        <ecNumber evidence="6">1.10.3.2</ecNumber>
    </recommendedName>
</protein>
<dbReference type="CDD" id="cd13875">
    <property type="entry name" value="CuRO_2_LCC_plant"/>
    <property type="match status" value="1"/>
</dbReference>
<dbReference type="Pfam" id="PF07732">
    <property type="entry name" value="Cu-oxidase_3"/>
    <property type="match status" value="1"/>
</dbReference>
<organism evidence="18 19">
    <name type="scientific">Ilex paraguariensis</name>
    <name type="common">yerba mate</name>
    <dbReference type="NCBI Taxonomy" id="185542"/>
    <lineage>
        <taxon>Eukaryota</taxon>
        <taxon>Viridiplantae</taxon>
        <taxon>Streptophyta</taxon>
        <taxon>Embryophyta</taxon>
        <taxon>Tracheophyta</taxon>
        <taxon>Spermatophyta</taxon>
        <taxon>Magnoliopsida</taxon>
        <taxon>eudicotyledons</taxon>
        <taxon>Gunneridae</taxon>
        <taxon>Pentapetalae</taxon>
        <taxon>asterids</taxon>
        <taxon>campanulids</taxon>
        <taxon>Aquifoliales</taxon>
        <taxon>Aquifoliaceae</taxon>
        <taxon>Ilex</taxon>
    </lineage>
</organism>
<dbReference type="PANTHER" id="PTHR11709:SF262">
    <property type="entry name" value="LACCASE-14"/>
    <property type="match status" value="1"/>
</dbReference>
<dbReference type="InterPro" id="IPR011706">
    <property type="entry name" value="Cu-oxidase_C"/>
</dbReference>
<keyword evidence="11" id="KW-0560">Oxidoreductase</keyword>
<evidence type="ECO:0000256" key="5">
    <source>
        <dbReference type="ARBA" id="ARBA00010609"/>
    </source>
</evidence>
<proteinExistence type="inferred from homology"/>
<dbReference type="InterPro" id="IPR045087">
    <property type="entry name" value="Cu-oxidase_fam"/>
</dbReference>
<comment type="cofactor">
    <cofactor evidence="2">
        <name>Cu cation</name>
        <dbReference type="ChEBI" id="CHEBI:23378"/>
    </cofactor>
</comment>
<dbReference type="Proteomes" id="UP001642360">
    <property type="component" value="Unassembled WGS sequence"/>
</dbReference>
<evidence type="ECO:0000259" key="16">
    <source>
        <dbReference type="Pfam" id="PF07731"/>
    </source>
</evidence>
<evidence type="ECO:0000256" key="3">
    <source>
        <dbReference type="ARBA" id="ARBA00002075"/>
    </source>
</evidence>
<dbReference type="EMBL" id="CAUOFW020002174">
    <property type="protein sequence ID" value="CAK9151933.1"/>
    <property type="molecule type" value="Genomic_DNA"/>
</dbReference>
<evidence type="ECO:0000256" key="10">
    <source>
        <dbReference type="ARBA" id="ARBA00022737"/>
    </source>
</evidence>
<gene>
    <name evidence="18" type="ORF">ILEXP_LOCUS20105</name>
</gene>
<dbReference type="GO" id="GO:0048046">
    <property type="term" value="C:apoplast"/>
    <property type="evidence" value="ECO:0007669"/>
    <property type="project" value="UniProtKB-SubCell"/>
</dbReference>
<comment type="similarity">
    <text evidence="5">Belongs to the multicopper oxidase family.</text>
</comment>
<dbReference type="Pfam" id="PF00394">
    <property type="entry name" value="Cu-oxidase"/>
    <property type="match status" value="1"/>
</dbReference>
<dbReference type="InterPro" id="IPR011707">
    <property type="entry name" value="Cu-oxidase-like_N"/>
</dbReference>
<evidence type="ECO:0000259" key="17">
    <source>
        <dbReference type="Pfam" id="PF07732"/>
    </source>
</evidence>
<sequence>MDNIGRHGVRQRRNPWSEIGLNISLSAPIRPGKRYTYKFHLTTEEGTIWWHAHSGWARATVHGMIIVYPIHGAHYPFPKPYSEVPIILGEWWKKDVMEIPGNANKTGGEPLLSDAYTINGQPGDLYPCSKQDTFKITVEQGKTYLLRIVSAVMDENLFFSIAKHKLILLGTDGCYTKPFKTDHIMITPGQSMDVLLQANQPPSLYYMAARSYSSAFGAHFDTTTTTAIVQYRQSYDPTPLPFFPLLKNHAMVPLVKGSQLVLITSAFVIPLSIDVLRAYYYGIHDVFKEDFPINPPRKFDYTGKKLPENLLVPEFGTRVVVLEYNAGVELILQGTNVLASDNHPIHLHGYSFYVVGWGFGNFDPIKDPLRYNLVDPPEETTVGIPNNGWVAFVKNLVLCVVDALPSRATPELGDGYGVHS</sequence>
<dbReference type="PANTHER" id="PTHR11709">
    <property type="entry name" value="MULTI-COPPER OXIDASE"/>
    <property type="match status" value="1"/>
</dbReference>
<evidence type="ECO:0000256" key="4">
    <source>
        <dbReference type="ARBA" id="ARBA00004271"/>
    </source>
</evidence>
<evidence type="ECO:0000256" key="11">
    <source>
        <dbReference type="ARBA" id="ARBA00023002"/>
    </source>
</evidence>
<dbReference type="SUPFAM" id="SSF49503">
    <property type="entry name" value="Cupredoxins"/>
    <property type="match status" value="3"/>
</dbReference>
<dbReference type="InterPro" id="IPR034285">
    <property type="entry name" value="CuRO_2_LCC"/>
</dbReference>
<keyword evidence="8" id="KW-0964">Secreted</keyword>
<keyword evidence="13" id="KW-0325">Glycoprotein</keyword>
<dbReference type="Pfam" id="PF07731">
    <property type="entry name" value="Cu-oxidase_2"/>
    <property type="match status" value="1"/>
</dbReference>
<evidence type="ECO:0000256" key="6">
    <source>
        <dbReference type="ARBA" id="ARBA00012297"/>
    </source>
</evidence>
<evidence type="ECO:0000313" key="19">
    <source>
        <dbReference type="Proteomes" id="UP001642360"/>
    </source>
</evidence>
<accession>A0ABC8SA76</accession>
<feature type="domain" description="Plastocyanin-like" evidence="17">
    <location>
        <begin position="6"/>
        <end position="69"/>
    </location>
</feature>
<dbReference type="GO" id="GO:0046274">
    <property type="term" value="P:lignin catabolic process"/>
    <property type="evidence" value="ECO:0007669"/>
    <property type="project" value="UniProtKB-KW"/>
</dbReference>
<evidence type="ECO:0000256" key="8">
    <source>
        <dbReference type="ARBA" id="ARBA00022525"/>
    </source>
</evidence>
<evidence type="ECO:0000256" key="13">
    <source>
        <dbReference type="ARBA" id="ARBA00023180"/>
    </source>
</evidence>
<evidence type="ECO:0000256" key="12">
    <source>
        <dbReference type="ARBA" id="ARBA00023008"/>
    </source>
</evidence>
<keyword evidence="7" id="KW-0052">Apoplast</keyword>
<dbReference type="InterPro" id="IPR008972">
    <property type="entry name" value="Cupredoxin"/>
</dbReference>
<dbReference type="AlphaFoldDB" id="A0ABC8SA76"/>
<evidence type="ECO:0000256" key="2">
    <source>
        <dbReference type="ARBA" id="ARBA00001935"/>
    </source>
</evidence>
<dbReference type="InterPro" id="IPR001117">
    <property type="entry name" value="Cu-oxidase_2nd"/>
</dbReference>
<keyword evidence="10" id="KW-0677">Repeat</keyword>
<evidence type="ECO:0000256" key="14">
    <source>
        <dbReference type="ARBA" id="ARBA00023185"/>
    </source>
</evidence>
<reference evidence="18 19" key="1">
    <citation type="submission" date="2024-02" db="EMBL/GenBank/DDBJ databases">
        <authorList>
            <person name="Vignale AGUSTIN F."/>
            <person name="Sosa J E."/>
            <person name="Modenutti C."/>
        </authorList>
    </citation>
    <scope>NUCLEOTIDE SEQUENCE [LARGE SCALE GENOMIC DNA]</scope>
</reference>
<name>A0ABC8SA76_9AQUA</name>
<dbReference type="EC" id="1.10.3.2" evidence="6"/>
<evidence type="ECO:0000256" key="9">
    <source>
        <dbReference type="ARBA" id="ARBA00022723"/>
    </source>
</evidence>
<evidence type="ECO:0000313" key="18">
    <source>
        <dbReference type="EMBL" id="CAK9151933.1"/>
    </source>
</evidence>
<feature type="domain" description="Plastocyanin-like" evidence="15">
    <location>
        <begin position="83"/>
        <end position="233"/>
    </location>
</feature>
<keyword evidence="19" id="KW-1185">Reference proteome</keyword>
<evidence type="ECO:0000256" key="1">
    <source>
        <dbReference type="ARBA" id="ARBA00000349"/>
    </source>
</evidence>
<evidence type="ECO:0000256" key="7">
    <source>
        <dbReference type="ARBA" id="ARBA00022523"/>
    </source>
</evidence>
<dbReference type="Gene3D" id="2.60.40.420">
    <property type="entry name" value="Cupredoxins - blue copper proteins"/>
    <property type="match status" value="3"/>
</dbReference>
<comment type="function">
    <text evidence="3">Lignin degradation and detoxification of lignin-derived products.</text>
</comment>
<keyword evidence="12" id="KW-0186">Copper</keyword>
<dbReference type="GO" id="GO:0046872">
    <property type="term" value="F:metal ion binding"/>
    <property type="evidence" value="ECO:0007669"/>
    <property type="project" value="UniProtKB-KW"/>
</dbReference>
<feature type="domain" description="Plastocyanin-like" evidence="16">
    <location>
        <begin position="291"/>
        <end position="392"/>
    </location>
</feature>
<evidence type="ECO:0000259" key="15">
    <source>
        <dbReference type="Pfam" id="PF00394"/>
    </source>
</evidence>
<dbReference type="GO" id="GO:0052716">
    <property type="term" value="F:hydroquinone:oxygen oxidoreductase activity"/>
    <property type="evidence" value="ECO:0007669"/>
    <property type="project" value="UniProtKB-EC"/>
</dbReference>